<protein>
    <submittedName>
        <fullName evidence="2">Uncharacterized protein</fullName>
    </submittedName>
</protein>
<feature type="signal peptide" evidence="1">
    <location>
        <begin position="1"/>
        <end position="20"/>
    </location>
</feature>
<dbReference type="AlphaFoldDB" id="A0AAN9LQ80"/>
<evidence type="ECO:0000256" key="1">
    <source>
        <dbReference type="SAM" id="SignalP"/>
    </source>
</evidence>
<organism evidence="2 3">
    <name type="scientific">Canavalia gladiata</name>
    <name type="common">Sword bean</name>
    <name type="synonym">Dolichos gladiatus</name>
    <dbReference type="NCBI Taxonomy" id="3824"/>
    <lineage>
        <taxon>Eukaryota</taxon>
        <taxon>Viridiplantae</taxon>
        <taxon>Streptophyta</taxon>
        <taxon>Embryophyta</taxon>
        <taxon>Tracheophyta</taxon>
        <taxon>Spermatophyta</taxon>
        <taxon>Magnoliopsida</taxon>
        <taxon>eudicotyledons</taxon>
        <taxon>Gunneridae</taxon>
        <taxon>Pentapetalae</taxon>
        <taxon>rosids</taxon>
        <taxon>fabids</taxon>
        <taxon>Fabales</taxon>
        <taxon>Fabaceae</taxon>
        <taxon>Papilionoideae</taxon>
        <taxon>50 kb inversion clade</taxon>
        <taxon>NPAAA clade</taxon>
        <taxon>indigoferoid/millettioid clade</taxon>
        <taxon>Phaseoleae</taxon>
        <taxon>Canavalia</taxon>
    </lineage>
</organism>
<keyword evidence="1" id="KW-0732">Signal</keyword>
<proteinExistence type="predicted"/>
<feature type="chain" id="PRO_5042906357" evidence="1">
    <location>
        <begin position="21"/>
        <end position="202"/>
    </location>
</feature>
<sequence length="202" mass="22706">MAGGCWWLVIKEQLMGVVLSLLSKRDKNLRPTTYRPVHGTGQFLCTSPFSSKRMLFNLHKTINNDKLGTVGERQPKKTEIGNESSSSKLFTVEQKPEMSTECKTGVFPISFYGWCVSWSFIGACDFITRDFCSAQVLGQFRLEDSINISVCDPLSEAGPFEFRNLIMVPHTKLNTELYKHKALDLCTQLASDIKTFGSHSHA</sequence>
<keyword evidence="3" id="KW-1185">Reference proteome</keyword>
<evidence type="ECO:0000313" key="3">
    <source>
        <dbReference type="Proteomes" id="UP001367508"/>
    </source>
</evidence>
<name>A0AAN9LQ80_CANGL</name>
<gene>
    <name evidence="2" type="ORF">VNO77_18722</name>
</gene>
<dbReference type="EMBL" id="JAYMYQ010000004">
    <property type="protein sequence ID" value="KAK7338122.1"/>
    <property type="molecule type" value="Genomic_DNA"/>
</dbReference>
<evidence type="ECO:0000313" key="2">
    <source>
        <dbReference type="EMBL" id="KAK7338122.1"/>
    </source>
</evidence>
<reference evidence="2 3" key="1">
    <citation type="submission" date="2024-01" db="EMBL/GenBank/DDBJ databases">
        <title>The genomes of 5 underutilized Papilionoideae crops provide insights into root nodulation and disease resistanc.</title>
        <authorList>
            <person name="Jiang F."/>
        </authorList>
    </citation>
    <scope>NUCLEOTIDE SEQUENCE [LARGE SCALE GENOMIC DNA]</scope>
    <source>
        <strain evidence="2">LVBAO_FW01</strain>
        <tissue evidence="2">Leaves</tissue>
    </source>
</reference>
<accession>A0AAN9LQ80</accession>
<comment type="caution">
    <text evidence="2">The sequence shown here is derived from an EMBL/GenBank/DDBJ whole genome shotgun (WGS) entry which is preliminary data.</text>
</comment>
<dbReference type="Proteomes" id="UP001367508">
    <property type="component" value="Unassembled WGS sequence"/>
</dbReference>